<keyword evidence="5" id="KW-0833">Ubl conjugation pathway</keyword>
<dbReference type="SUPFAM" id="SSF54001">
    <property type="entry name" value="Cysteine proteinases"/>
    <property type="match status" value="1"/>
</dbReference>
<sequence>MYQFLIHINSIKHQHRKTWPWKRFYNFFPKNIANLENTTKPELVSLKNLIQGLNISDSSSNLSDLVVDFKNEISKSYPMFRGAQENDAIELLVIILSMLDENEMVKNPFNIIYNRVFKCENKHKFLKKEETNLILIPKGAGIQAHLKNVKKEEEFIGDNKLYCEECKENKDIILKTERIVCPKILILYIANDENHQNNTKCVKKVTFGENLYLMYAVICYDSTIPHFYAYERIGKKSWCEYNDNYTSISDSFPEEKAYLLFYRLKD</sequence>
<evidence type="ECO:0000256" key="6">
    <source>
        <dbReference type="ARBA" id="ARBA00022801"/>
    </source>
</evidence>
<evidence type="ECO:0000256" key="1">
    <source>
        <dbReference type="ARBA" id="ARBA00000707"/>
    </source>
</evidence>
<dbReference type="AlphaFoldDB" id="A0AAU9IGW9"/>
<keyword evidence="7" id="KW-0788">Thiol protease</keyword>
<keyword evidence="6" id="KW-0378">Hydrolase</keyword>
<proteinExistence type="inferred from homology"/>
<comment type="catalytic activity">
    <reaction evidence="1">
        <text>Thiol-dependent hydrolysis of ester, thioester, amide, peptide and isopeptide bonds formed by the C-terminal Gly of ubiquitin (a 76-residue protein attached to proteins as an intracellular targeting signal).</text>
        <dbReference type="EC" id="3.4.19.12"/>
    </reaction>
</comment>
<dbReference type="EMBL" id="CAJZBQ010000009">
    <property type="protein sequence ID" value="CAG9313065.1"/>
    <property type="molecule type" value="Genomic_DNA"/>
</dbReference>
<keyword evidence="10" id="KW-1185">Reference proteome</keyword>
<dbReference type="PROSITE" id="PS50235">
    <property type="entry name" value="USP_3"/>
    <property type="match status" value="1"/>
</dbReference>
<keyword evidence="4" id="KW-0645">Protease</keyword>
<dbReference type="PANTHER" id="PTHR21646">
    <property type="entry name" value="UBIQUITIN CARBOXYL-TERMINAL HYDROLASE"/>
    <property type="match status" value="1"/>
</dbReference>
<dbReference type="InterPro" id="IPR038765">
    <property type="entry name" value="Papain-like_cys_pep_sf"/>
</dbReference>
<name>A0AAU9IGW9_9CILI</name>
<evidence type="ECO:0000256" key="4">
    <source>
        <dbReference type="ARBA" id="ARBA00022670"/>
    </source>
</evidence>
<comment type="caution">
    <text evidence="9">The sequence shown here is derived from an EMBL/GenBank/DDBJ whole genome shotgun (WGS) entry which is preliminary data.</text>
</comment>
<evidence type="ECO:0000313" key="9">
    <source>
        <dbReference type="EMBL" id="CAG9313065.1"/>
    </source>
</evidence>
<dbReference type="PANTHER" id="PTHR21646:SF24">
    <property type="entry name" value="UBIQUITIN CARBOXYL-TERMINAL HYDROLASE"/>
    <property type="match status" value="1"/>
</dbReference>
<dbReference type="GO" id="GO:0004843">
    <property type="term" value="F:cysteine-type deubiquitinase activity"/>
    <property type="evidence" value="ECO:0007669"/>
    <property type="project" value="UniProtKB-EC"/>
</dbReference>
<reference evidence="9" key="1">
    <citation type="submission" date="2021-09" db="EMBL/GenBank/DDBJ databases">
        <authorList>
            <consortium name="AG Swart"/>
            <person name="Singh M."/>
            <person name="Singh A."/>
            <person name="Seah K."/>
            <person name="Emmerich C."/>
        </authorList>
    </citation>
    <scope>NUCLEOTIDE SEQUENCE</scope>
    <source>
        <strain evidence="9">ATCC30299</strain>
    </source>
</reference>
<dbReference type="Gene3D" id="3.90.70.10">
    <property type="entry name" value="Cysteine proteinases"/>
    <property type="match status" value="1"/>
</dbReference>
<evidence type="ECO:0000313" key="10">
    <source>
        <dbReference type="Proteomes" id="UP001162131"/>
    </source>
</evidence>
<dbReference type="InterPro" id="IPR050185">
    <property type="entry name" value="Ub_carboxyl-term_hydrolase"/>
</dbReference>
<dbReference type="InterPro" id="IPR001394">
    <property type="entry name" value="Peptidase_C19_UCH"/>
</dbReference>
<dbReference type="Pfam" id="PF00443">
    <property type="entry name" value="UCH"/>
    <property type="match status" value="1"/>
</dbReference>
<organism evidence="9 10">
    <name type="scientific">Blepharisma stoltei</name>
    <dbReference type="NCBI Taxonomy" id="1481888"/>
    <lineage>
        <taxon>Eukaryota</taxon>
        <taxon>Sar</taxon>
        <taxon>Alveolata</taxon>
        <taxon>Ciliophora</taxon>
        <taxon>Postciliodesmatophora</taxon>
        <taxon>Heterotrichea</taxon>
        <taxon>Heterotrichida</taxon>
        <taxon>Blepharismidae</taxon>
        <taxon>Blepharisma</taxon>
    </lineage>
</organism>
<dbReference type="GO" id="GO:0006508">
    <property type="term" value="P:proteolysis"/>
    <property type="evidence" value="ECO:0007669"/>
    <property type="project" value="UniProtKB-KW"/>
</dbReference>
<evidence type="ECO:0000256" key="7">
    <source>
        <dbReference type="ARBA" id="ARBA00022807"/>
    </source>
</evidence>
<evidence type="ECO:0000256" key="2">
    <source>
        <dbReference type="ARBA" id="ARBA00009085"/>
    </source>
</evidence>
<dbReference type="Proteomes" id="UP001162131">
    <property type="component" value="Unassembled WGS sequence"/>
</dbReference>
<evidence type="ECO:0000256" key="5">
    <source>
        <dbReference type="ARBA" id="ARBA00022786"/>
    </source>
</evidence>
<gene>
    <name evidence="9" type="ORF">BSTOLATCC_MIC7850</name>
</gene>
<dbReference type="EC" id="3.4.19.12" evidence="3"/>
<accession>A0AAU9IGW9</accession>
<dbReference type="InterPro" id="IPR028889">
    <property type="entry name" value="USP"/>
</dbReference>
<evidence type="ECO:0000256" key="3">
    <source>
        <dbReference type="ARBA" id="ARBA00012759"/>
    </source>
</evidence>
<protein>
    <recommendedName>
        <fullName evidence="3">ubiquitinyl hydrolase 1</fullName>
        <ecNumber evidence="3">3.4.19.12</ecNumber>
    </recommendedName>
</protein>
<feature type="domain" description="USP" evidence="8">
    <location>
        <begin position="1"/>
        <end position="265"/>
    </location>
</feature>
<dbReference type="GO" id="GO:0016579">
    <property type="term" value="P:protein deubiquitination"/>
    <property type="evidence" value="ECO:0007669"/>
    <property type="project" value="InterPro"/>
</dbReference>
<evidence type="ECO:0000259" key="8">
    <source>
        <dbReference type="PROSITE" id="PS50235"/>
    </source>
</evidence>
<comment type="similarity">
    <text evidence="2">Belongs to the peptidase C19 family.</text>
</comment>